<evidence type="ECO:0000256" key="7">
    <source>
        <dbReference type="ARBA" id="ARBA00022989"/>
    </source>
</evidence>
<feature type="transmembrane region" description="Helical" evidence="11">
    <location>
        <begin position="152"/>
        <end position="174"/>
    </location>
</feature>
<dbReference type="PANTHER" id="PTHR31937">
    <property type="entry name" value="TRANSMEMBRANE PROTEIN 163"/>
    <property type="match status" value="1"/>
</dbReference>
<feature type="domain" description="Cation efflux protein transmembrane" evidence="12">
    <location>
        <begin position="2"/>
        <end position="170"/>
    </location>
</feature>
<dbReference type="SUPFAM" id="SSF161111">
    <property type="entry name" value="Cation efflux protein transmembrane domain-like"/>
    <property type="match status" value="1"/>
</dbReference>
<name>I0Z414_COCSC</name>
<evidence type="ECO:0000256" key="3">
    <source>
        <dbReference type="ARBA" id="ARBA00008731"/>
    </source>
</evidence>
<dbReference type="InterPro" id="IPR027469">
    <property type="entry name" value="Cation_efflux_TMD_sf"/>
</dbReference>
<dbReference type="GeneID" id="17043385"/>
<evidence type="ECO:0000313" key="13">
    <source>
        <dbReference type="EMBL" id="EIE25383.1"/>
    </source>
</evidence>
<comment type="subcellular location">
    <subcellularLocation>
        <location evidence="2">Cytoplasmic vesicle</location>
        <location evidence="2">Secretory vesicle</location>
        <location evidence="2">Synaptic vesicle membrane</location>
        <topology evidence="2">Multi-pass membrane protein</topology>
    </subcellularLocation>
    <subcellularLocation>
        <location evidence="1">Early endosome membrane</location>
    </subcellularLocation>
</comment>
<feature type="transmembrane region" description="Helical" evidence="11">
    <location>
        <begin position="128"/>
        <end position="146"/>
    </location>
</feature>
<evidence type="ECO:0000256" key="5">
    <source>
        <dbReference type="ARBA" id="ARBA00022753"/>
    </source>
</evidence>
<keyword evidence="8" id="KW-0770">Synapse</keyword>
<dbReference type="GO" id="GO:0008324">
    <property type="term" value="F:monoatomic cation transmembrane transporter activity"/>
    <property type="evidence" value="ECO:0007669"/>
    <property type="project" value="InterPro"/>
</dbReference>
<evidence type="ECO:0000256" key="4">
    <source>
        <dbReference type="ARBA" id="ARBA00022692"/>
    </source>
</evidence>
<dbReference type="InterPro" id="IPR026765">
    <property type="entry name" value="Tmem163"/>
</dbReference>
<proteinExistence type="inferred from homology"/>
<comment type="caution">
    <text evidence="13">The sequence shown here is derived from an EMBL/GenBank/DDBJ whole genome shotgun (WGS) entry which is preliminary data.</text>
</comment>
<evidence type="ECO:0000256" key="8">
    <source>
        <dbReference type="ARBA" id="ARBA00023018"/>
    </source>
</evidence>
<keyword evidence="7 11" id="KW-1133">Transmembrane helix</keyword>
<dbReference type="GO" id="GO:0031901">
    <property type="term" value="C:early endosome membrane"/>
    <property type="evidence" value="ECO:0007669"/>
    <property type="project" value="UniProtKB-SubCell"/>
</dbReference>
<dbReference type="AlphaFoldDB" id="I0Z414"/>
<evidence type="ECO:0000256" key="6">
    <source>
        <dbReference type="ARBA" id="ARBA00022833"/>
    </source>
</evidence>
<keyword evidence="10" id="KW-0968">Cytoplasmic vesicle</keyword>
<keyword evidence="9 11" id="KW-0472">Membrane</keyword>
<feature type="transmembrane region" description="Helical" evidence="11">
    <location>
        <begin position="55"/>
        <end position="75"/>
    </location>
</feature>
<evidence type="ECO:0000256" key="10">
    <source>
        <dbReference type="ARBA" id="ARBA00023329"/>
    </source>
</evidence>
<dbReference type="Proteomes" id="UP000007264">
    <property type="component" value="Unassembled WGS sequence"/>
</dbReference>
<protein>
    <recommendedName>
        <fullName evidence="12">Cation efflux protein transmembrane domain-containing protein</fullName>
    </recommendedName>
</protein>
<evidence type="ECO:0000259" key="12">
    <source>
        <dbReference type="Pfam" id="PF01545"/>
    </source>
</evidence>
<reference evidence="13 14" key="1">
    <citation type="journal article" date="2012" name="Genome Biol.">
        <title>The genome of the polar eukaryotic microalga coccomyxa subellipsoidea reveals traits of cold adaptation.</title>
        <authorList>
            <person name="Blanc G."/>
            <person name="Agarkova I."/>
            <person name="Grimwood J."/>
            <person name="Kuo A."/>
            <person name="Brueggeman A."/>
            <person name="Dunigan D."/>
            <person name="Gurnon J."/>
            <person name="Ladunga I."/>
            <person name="Lindquist E."/>
            <person name="Lucas S."/>
            <person name="Pangilinan J."/>
            <person name="Proschold T."/>
            <person name="Salamov A."/>
            <person name="Schmutz J."/>
            <person name="Weeks D."/>
            <person name="Yamada T."/>
            <person name="Claverie J.M."/>
            <person name="Grigoriev I."/>
            <person name="Van Etten J."/>
            <person name="Lomsadze A."/>
            <person name="Borodovsky M."/>
        </authorList>
    </citation>
    <scope>NUCLEOTIDE SEQUENCE [LARGE SCALE GENOMIC DNA]</scope>
    <source>
        <strain evidence="13 14">C-169</strain>
    </source>
</reference>
<keyword evidence="14" id="KW-1185">Reference proteome</keyword>
<accession>I0Z414</accession>
<dbReference type="RefSeq" id="XP_005649927.1">
    <property type="nucleotide sequence ID" value="XM_005649870.1"/>
</dbReference>
<feature type="transmembrane region" description="Helical" evidence="11">
    <location>
        <begin position="15"/>
        <end position="34"/>
    </location>
</feature>
<evidence type="ECO:0000256" key="1">
    <source>
        <dbReference type="ARBA" id="ARBA00004146"/>
    </source>
</evidence>
<dbReference type="PANTHER" id="PTHR31937:SF2">
    <property type="entry name" value="TRANSMEMBRANE PROTEIN 163"/>
    <property type="match status" value="1"/>
</dbReference>
<evidence type="ECO:0000256" key="9">
    <source>
        <dbReference type="ARBA" id="ARBA00023136"/>
    </source>
</evidence>
<gene>
    <name evidence="13" type="ORF">COCSUDRAFT_61602</name>
</gene>
<evidence type="ECO:0000256" key="2">
    <source>
        <dbReference type="ARBA" id="ARBA00004644"/>
    </source>
</evidence>
<evidence type="ECO:0000313" key="14">
    <source>
        <dbReference type="Proteomes" id="UP000007264"/>
    </source>
</evidence>
<dbReference type="Pfam" id="PF01545">
    <property type="entry name" value="Cation_efflux"/>
    <property type="match status" value="1"/>
</dbReference>
<sequence>MAGIMASLALDSAAVLGYALESFVDVWSSLLVLWRFWDDRSTDASGTALQREKCASFGISLSFLGISIVVGKEAIGHIQRRQGPEEAGLLLGIAFSSVVVLSVLCGLKLDLSRKLRSESLRKDALTSGAVAVLSAAICMSTIFYSVNSALWWFDSVVALCISLALFCGGLWPLISVQWWSKAFWAPMTDASLLLDRAECGAN</sequence>
<dbReference type="InterPro" id="IPR058533">
    <property type="entry name" value="Cation_efflux_TM"/>
</dbReference>
<keyword evidence="5" id="KW-0967">Endosome</keyword>
<keyword evidence="4 11" id="KW-0812">Transmembrane</keyword>
<dbReference type="EMBL" id="AGSI01000004">
    <property type="protein sequence ID" value="EIE25383.1"/>
    <property type="molecule type" value="Genomic_DNA"/>
</dbReference>
<organism evidence="13 14">
    <name type="scientific">Coccomyxa subellipsoidea (strain C-169)</name>
    <name type="common">Green microalga</name>
    <dbReference type="NCBI Taxonomy" id="574566"/>
    <lineage>
        <taxon>Eukaryota</taxon>
        <taxon>Viridiplantae</taxon>
        <taxon>Chlorophyta</taxon>
        <taxon>core chlorophytes</taxon>
        <taxon>Trebouxiophyceae</taxon>
        <taxon>Trebouxiophyceae incertae sedis</taxon>
        <taxon>Coccomyxaceae</taxon>
        <taxon>Coccomyxa</taxon>
        <taxon>Coccomyxa subellipsoidea</taxon>
    </lineage>
</organism>
<evidence type="ECO:0000256" key="11">
    <source>
        <dbReference type="SAM" id="Phobius"/>
    </source>
</evidence>
<dbReference type="OrthoDB" id="5980560at2759"/>
<comment type="similarity">
    <text evidence="3">Belongs to the TMEM163 family.</text>
</comment>
<feature type="transmembrane region" description="Helical" evidence="11">
    <location>
        <begin position="87"/>
        <end position="107"/>
    </location>
</feature>
<keyword evidence="6" id="KW-0862">Zinc</keyword>
<dbReference type="Gene3D" id="1.20.1510.10">
    <property type="entry name" value="Cation efflux protein transmembrane domain"/>
    <property type="match status" value="1"/>
</dbReference>
<dbReference type="KEGG" id="csl:COCSUDRAFT_61602"/>